<protein>
    <submittedName>
        <fullName evidence="1">Uncharacterized protein</fullName>
    </submittedName>
</protein>
<accession>A0A1I0QGA1</accession>
<dbReference type="Proteomes" id="UP000198518">
    <property type="component" value="Unassembled WGS sequence"/>
</dbReference>
<dbReference type="EMBL" id="FOJA01000001">
    <property type="protein sequence ID" value="SEW25988.1"/>
    <property type="molecule type" value="Genomic_DNA"/>
</dbReference>
<name>A0A1I0QGA1_9EURY</name>
<dbReference type="STRING" id="355548.SAMN04487945_2575"/>
<dbReference type="Pfam" id="PF19132">
    <property type="entry name" value="DUF5815"/>
    <property type="match status" value="1"/>
</dbReference>
<dbReference type="OrthoDB" id="156206at2157"/>
<gene>
    <name evidence="1" type="ORF">SAMN04487945_2575</name>
</gene>
<dbReference type="InterPro" id="IPR043853">
    <property type="entry name" value="DUF5815"/>
</dbReference>
<sequence>MTEPRVPGTDEDDDWVDLPCGERAHMKDFDLGMREYACSCGDTHAVVMDMHPPSRFFPESIADVLRETVEPAESDNFDEFGTPHLMGAVMEQLPEEVTAVEAANDGSVGYAMLWVTEMDGRELHEVVVELMVELMDHAVSHADDAAAEQFEAQMAEFDVSEFVDAYRGAREWDDESGPRDADAR</sequence>
<keyword evidence="2" id="KW-1185">Reference proteome</keyword>
<proteinExistence type="predicted"/>
<reference evidence="1 2" key="1">
    <citation type="submission" date="2016-10" db="EMBL/GenBank/DDBJ databases">
        <authorList>
            <person name="de Groot N.N."/>
        </authorList>
    </citation>
    <scope>NUCLEOTIDE SEQUENCE [LARGE SCALE GENOMIC DNA]</scope>
    <source>
        <strain evidence="1 2">CGMCC 1.5337</strain>
    </source>
</reference>
<evidence type="ECO:0000313" key="2">
    <source>
        <dbReference type="Proteomes" id="UP000198518"/>
    </source>
</evidence>
<evidence type="ECO:0000313" key="1">
    <source>
        <dbReference type="EMBL" id="SEW25988.1"/>
    </source>
</evidence>
<organism evidence="1 2">
    <name type="scientific">Halobacterium jilantaiense</name>
    <dbReference type="NCBI Taxonomy" id="355548"/>
    <lineage>
        <taxon>Archaea</taxon>
        <taxon>Methanobacteriati</taxon>
        <taxon>Methanobacteriota</taxon>
        <taxon>Stenosarchaea group</taxon>
        <taxon>Halobacteria</taxon>
        <taxon>Halobacteriales</taxon>
        <taxon>Halobacteriaceae</taxon>
        <taxon>Halobacterium</taxon>
    </lineage>
</organism>
<dbReference type="AlphaFoldDB" id="A0A1I0QGA1"/>
<dbReference type="RefSeq" id="WP_089669878.1">
    <property type="nucleotide sequence ID" value="NZ_FOJA01000001.1"/>
</dbReference>